<reference evidence="2 3" key="1">
    <citation type="submission" date="2018-09" db="EMBL/GenBank/DDBJ databases">
        <authorList>
            <person name="Zhu H."/>
        </authorList>
    </citation>
    <scope>NUCLEOTIDE SEQUENCE [LARGE SCALE GENOMIC DNA]</scope>
    <source>
        <strain evidence="2 3">K2W22B-5</strain>
    </source>
</reference>
<dbReference type="GO" id="GO:0005829">
    <property type="term" value="C:cytosol"/>
    <property type="evidence" value="ECO:0007669"/>
    <property type="project" value="TreeGrafter"/>
</dbReference>
<dbReference type="PANTHER" id="PTHR42686:SF1">
    <property type="entry name" value="GH17980P-RELATED"/>
    <property type="match status" value="1"/>
</dbReference>
<dbReference type="PROSITE" id="PS51257">
    <property type="entry name" value="PROKAR_LIPOPROTEIN"/>
    <property type="match status" value="1"/>
</dbReference>
<gene>
    <name evidence="2" type="ORF">D3877_22820</name>
</gene>
<dbReference type="InterPro" id="IPR020471">
    <property type="entry name" value="AKR"/>
</dbReference>
<dbReference type="InterPro" id="IPR036812">
    <property type="entry name" value="NAD(P)_OxRdtase_dom_sf"/>
</dbReference>
<comment type="caution">
    <text evidence="2">The sequence shown here is derived from an EMBL/GenBank/DDBJ whole genome shotgun (WGS) entry which is preliminary data.</text>
</comment>
<name>A0A418VSW9_9PROT</name>
<dbReference type="Gene3D" id="3.20.20.100">
    <property type="entry name" value="NADP-dependent oxidoreductase domain"/>
    <property type="match status" value="1"/>
</dbReference>
<keyword evidence="3" id="KW-1185">Reference proteome</keyword>
<dbReference type="RefSeq" id="WP_119833042.1">
    <property type="nucleotide sequence ID" value="NZ_QYUL01000003.1"/>
</dbReference>
<proteinExistence type="predicted"/>
<evidence type="ECO:0000259" key="1">
    <source>
        <dbReference type="Pfam" id="PF00248"/>
    </source>
</evidence>
<evidence type="ECO:0000313" key="2">
    <source>
        <dbReference type="EMBL" id="RJF79584.1"/>
    </source>
</evidence>
<dbReference type="AlphaFoldDB" id="A0A418VSW9"/>
<dbReference type="GO" id="GO:0016491">
    <property type="term" value="F:oxidoreductase activity"/>
    <property type="evidence" value="ECO:0007669"/>
    <property type="project" value="InterPro"/>
</dbReference>
<organism evidence="2 3">
    <name type="scientific">Azospirillum cavernae</name>
    <dbReference type="NCBI Taxonomy" id="2320860"/>
    <lineage>
        <taxon>Bacteria</taxon>
        <taxon>Pseudomonadati</taxon>
        <taxon>Pseudomonadota</taxon>
        <taxon>Alphaproteobacteria</taxon>
        <taxon>Rhodospirillales</taxon>
        <taxon>Azospirillaceae</taxon>
        <taxon>Azospirillum</taxon>
    </lineage>
</organism>
<dbReference type="Proteomes" id="UP000283458">
    <property type="component" value="Unassembled WGS sequence"/>
</dbReference>
<dbReference type="EMBL" id="QYUL01000003">
    <property type="protein sequence ID" value="RJF79584.1"/>
    <property type="molecule type" value="Genomic_DNA"/>
</dbReference>
<dbReference type="SUPFAM" id="SSF51430">
    <property type="entry name" value="NAD(P)-linked oxidoreductase"/>
    <property type="match status" value="1"/>
</dbReference>
<evidence type="ECO:0000313" key="3">
    <source>
        <dbReference type="Proteomes" id="UP000283458"/>
    </source>
</evidence>
<protein>
    <submittedName>
        <fullName evidence="2">Aldo/keto reductase</fullName>
    </submittedName>
</protein>
<accession>A0A418VSW9</accession>
<dbReference type="PANTHER" id="PTHR42686">
    <property type="entry name" value="GH17980P-RELATED"/>
    <property type="match status" value="1"/>
</dbReference>
<dbReference type="OrthoDB" id="9768851at2"/>
<feature type="domain" description="NADP-dependent oxidoreductase" evidence="1">
    <location>
        <begin position="20"/>
        <end position="327"/>
    </location>
</feature>
<dbReference type="Pfam" id="PF00248">
    <property type="entry name" value="Aldo_ket_red"/>
    <property type="match status" value="1"/>
</dbReference>
<dbReference type="InterPro" id="IPR023210">
    <property type="entry name" value="NADP_OxRdtase_dom"/>
</dbReference>
<sequence>MTSLDERRSLPRSGLAIPVLGLGCAQMGGLYRASAPAESEDAVACAWENGIRSFDTAPYYGYGRSERRLGAALCDCPRDEFVLSTKVGRLIRPNADGARVSGVDANGWADPLPFHQVYDYSQDGILRSVEDSLQRLGLARIDILYVHDIGRVTHGERHDHYWRQLTDGGGFRALDELRRDGRVSAIGLGVNEWEVVRDAMQEIDLDCTMLAGRYTLLEQASLSPFLESCVAAGHAIVAAGVFNSGILVGNGKFNYADAPPDMIARVEALAAACRDFNVELPAAALQFPLAHPAVASCVTGARTRAQLETNIAWFRSPIPADFWQALKTRGLIDEAAPVPAGA</sequence>